<dbReference type="EMBL" id="CP151657">
    <property type="protein sequence ID" value="WZP14631.1"/>
    <property type="molecule type" value="Genomic_DNA"/>
</dbReference>
<accession>A0ABZ2ZSC7</accession>
<reference evidence="3 4" key="1">
    <citation type="submission" date="2024-04" db="EMBL/GenBank/DDBJ databases">
        <title>Arthrobacter sp. from Plains bison fecal sample.</title>
        <authorList>
            <person name="Ruzzini A."/>
        </authorList>
    </citation>
    <scope>NUCLEOTIDE SEQUENCE [LARGE SCALE GENOMIC DNA]</scope>
    <source>
        <strain evidence="3 4">EINP1</strain>
    </source>
</reference>
<proteinExistence type="inferred from homology"/>
<dbReference type="Pfam" id="PF00132">
    <property type="entry name" value="Hexapep"/>
    <property type="match status" value="1"/>
</dbReference>
<dbReference type="PANTHER" id="PTHR23416">
    <property type="entry name" value="SIALIC ACID SYNTHASE-RELATED"/>
    <property type="match status" value="1"/>
</dbReference>
<dbReference type="InterPro" id="IPR051159">
    <property type="entry name" value="Hexapeptide_acetyltransf"/>
</dbReference>
<dbReference type="Gene3D" id="2.160.10.10">
    <property type="entry name" value="Hexapeptide repeat proteins"/>
    <property type="match status" value="1"/>
</dbReference>
<keyword evidence="4" id="KW-1185">Reference proteome</keyword>
<sequence length="159" mass="16806">MDIKEILRNSFAASHLTPASVRVRLLRLLGLDLGAKTAIASGVTFKGGSVTTGEGCFINHGVYVDRRELRLGNRVYIAPRVMFATRNHEIGQRHKRAGDNLNQPISVGSGTWIGANATILGGVKIASGCIIAAGAVVTKDTKADGLYAGVPAVRIKDLI</sequence>
<name>A0ABZ2ZSC7_9MICC</name>
<dbReference type="Proteomes" id="UP001448858">
    <property type="component" value="Chromosome"/>
</dbReference>
<comment type="similarity">
    <text evidence="1">Belongs to the transferase hexapeptide repeat family.</text>
</comment>
<dbReference type="PANTHER" id="PTHR23416:SF23">
    <property type="entry name" value="ACETYLTRANSFERASE C18B11.09C-RELATED"/>
    <property type="match status" value="1"/>
</dbReference>
<dbReference type="InterPro" id="IPR011004">
    <property type="entry name" value="Trimer_LpxA-like_sf"/>
</dbReference>
<dbReference type="SUPFAM" id="SSF51161">
    <property type="entry name" value="Trimeric LpxA-like enzymes"/>
    <property type="match status" value="1"/>
</dbReference>
<evidence type="ECO:0000256" key="1">
    <source>
        <dbReference type="ARBA" id="ARBA00007274"/>
    </source>
</evidence>
<protein>
    <submittedName>
        <fullName evidence="3">DapH/DapD/GlmU-related protein</fullName>
    </submittedName>
</protein>
<evidence type="ECO:0000313" key="3">
    <source>
        <dbReference type="EMBL" id="WZP14631.1"/>
    </source>
</evidence>
<organism evidence="3 4">
    <name type="scientific">Arthrobacter citreus</name>
    <dbReference type="NCBI Taxonomy" id="1670"/>
    <lineage>
        <taxon>Bacteria</taxon>
        <taxon>Bacillati</taxon>
        <taxon>Actinomycetota</taxon>
        <taxon>Actinomycetes</taxon>
        <taxon>Micrococcales</taxon>
        <taxon>Micrococcaceae</taxon>
        <taxon>Arthrobacter</taxon>
    </lineage>
</organism>
<dbReference type="RefSeq" id="WP_342022282.1">
    <property type="nucleotide sequence ID" value="NZ_CP151657.1"/>
</dbReference>
<dbReference type="InterPro" id="IPR001451">
    <property type="entry name" value="Hexapep"/>
</dbReference>
<evidence type="ECO:0000256" key="2">
    <source>
        <dbReference type="ARBA" id="ARBA00022679"/>
    </source>
</evidence>
<gene>
    <name evidence="3" type="ORF">AAE021_10495</name>
</gene>
<evidence type="ECO:0000313" key="4">
    <source>
        <dbReference type="Proteomes" id="UP001448858"/>
    </source>
</evidence>
<keyword evidence="2" id="KW-0808">Transferase</keyword>